<dbReference type="HOGENOM" id="CLU_1834842_0_0_1"/>
<proteinExistence type="predicted"/>
<gene>
    <name evidence="1" type="ORF">BOTBODRAFT_35979</name>
</gene>
<dbReference type="EMBL" id="KL198065">
    <property type="protein sequence ID" value="KDQ10660.1"/>
    <property type="molecule type" value="Genomic_DNA"/>
</dbReference>
<dbReference type="AlphaFoldDB" id="A0A067M7H5"/>
<evidence type="ECO:0000313" key="2">
    <source>
        <dbReference type="Proteomes" id="UP000027195"/>
    </source>
</evidence>
<evidence type="ECO:0000313" key="1">
    <source>
        <dbReference type="EMBL" id="KDQ10660.1"/>
    </source>
</evidence>
<dbReference type="Proteomes" id="UP000027195">
    <property type="component" value="Unassembled WGS sequence"/>
</dbReference>
<accession>A0A067M7H5</accession>
<organism evidence="1 2">
    <name type="scientific">Botryobasidium botryosum (strain FD-172 SS1)</name>
    <dbReference type="NCBI Taxonomy" id="930990"/>
    <lineage>
        <taxon>Eukaryota</taxon>
        <taxon>Fungi</taxon>
        <taxon>Dikarya</taxon>
        <taxon>Basidiomycota</taxon>
        <taxon>Agaricomycotina</taxon>
        <taxon>Agaricomycetes</taxon>
        <taxon>Cantharellales</taxon>
        <taxon>Botryobasidiaceae</taxon>
        <taxon>Botryobasidium</taxon>
    </lineage>
</organism>
<protein>
    <submittedName>
        <fullName evidence="1">Uncharacterized protein</fullName>
    </submittedName>
</protein>
<reference evidence="2" key="1">
    <citation type="journal article" date="2014" name="Proc. Natl. Acad. Sci. U.S.A.">
        <title>Extensive sampling of basidiomycete genomes demonstrates inadequacy of the white-rot/brown-rot paradigm for wood decay fungi.</title>
        <authorList>
            <person name="Riley R."/>
            <person name="Salamov A.A."/>
            <person name="Brown D.W."/>
            <person name="Nagy L.G."/>
            <person name="Floudas D."/>
            <person name="Held B.W."/>
            <person name="Levasseur A."/>
            <person name="Lombard V."/>
            <person name="Morin E."/>
            <person name="Otillar R."/>
            <person name="Lindquist E.A."/>
            <person name="Sun H."/>
            <person name="LaButti K.M."/>
            <person name="Schmutz J."/>
            <person name="Jabbour D."/>
            <person name="Luo H."/>
            <person name="Baker S.E."/>
            <person name="Pisabarro A.G."/>
            <person name="Walton J.D."/>
            <person name="Blanchette R.A."/>
            <person name="Henrissat B."/>
            <person name="Martin F."/>
            <person name="Cullen D."/>
            <person name="Hibbett D.S."/>
            <person name="Grigoriev I.V."/>
        </authorList>
    </citation>
    <scope>NUCLEOTIDE SEQUENCE [LARGE SCALE GENOMIC DNA]</scope>
    <source>
        <strain evidence="2">FD-172 SS1</strain>
    </source>
</reference>
<dbReference type="InParanoid" id="A0A067M7H5"/>
<sequence>MAQTIQVPAGYRGTATGIIRSAGHLQRAKFELKDSTGYILASSTLVGTGGDVVMKEQVNPNSMGWSLGPFPQSATMSILIENQASAGQPFKASKVIEPINVYKPADSLNRTQYLLTTVLSKDHNDNDWNDATINVFRLN</sequence>
<dbReference type="OrthoDB" id="2832228at2759"/>
<name>A0A067M7H5_BOTB1</name>
<keyword evidence="2" id="KW-1185">Reference proteome</keyword>